<comment type="caution">
    <text evidence="1">The sequence shown here is derived from an EMBL/GenBank/DDBJ whole genome shotgun (WGS) entry which is preliminary data.</text>
</comment>
<gene>
    <name evidence="1" type="ORF">SPIL2461_LOCUS22131</name>
</gene>
<organism evidence="1 2">
    <name type="scientific">Symbiodinium pilosum</name>
    <name type="common">Dinoflagellate</name>
    <dbReference type="NCBI Taxonomy" id="2952"/>
    <lineage>
        <taxon>Eukaryota</taxon>
        <taxon>Sar</taxon>
        <taxon>Alveolata</taxon>
        <taxon>Dinophyceae</taxon>
        <taxon>Suessiales</taxon>
        <taxon>Symbiodiniaceae</taxon>
        <taxon>Symbiodinium</taxon>
    </lineage>
</organism>
<keyword evidence="2" id="KW-1185">Reference proteome</keyword>
<proteinExistence type="predicted"/>
<sequence>SDVYNFLCRASSWKWIYKHQAHRHHLLWRHQCCTVRFVSFPLAFAPLAPLCAGPPCHPQ</sequence>
<evidence type="ECO:0000313" key="2">
    <source>
        <dbReference type="Proteomes" id="UP000649617"/>
    </source>
</evidence>
<feature type="non-terminal residue" evidence="1">
    <location>
        <position position="59"/>
    </location>
</feature>
<dbReference type="EMBL" id="CAJNIZ010046918">
    <property type="protein sequence ID" value="CAE7759405.1"/>
    <property type="molecule type" value="Genomic_DNA"/>
</dbReference>
<dbReference type="AlphaFoldDB" id="A0A812Y723"/>
<evidence type="ECO:0000313" key="1">
    <source>
        <dbReference type="EMBL" id="CAE7759405.1"/>
    </source>
</evidence>
<reference evidence="1" key="1">
    <citation type="submission" date="2021-02" db="EMBL/GenBank/DDBJ databases">
        <authorList>
            <person name="Dougan E. K."/>
            <person name="Rhodes N."/>
            <person name="Thang M."/>
            <person name="Chan C."/>
        </authorList>
    </citation>
    <scope>NUCLEOTIDE SEQUENCE</scope>
</reference>
<feature type="non-terminal residue" evidence="1">
    <location>
        <position position="1"/>
    </location>
</feature>
<name>A0A812Y723_SYMPI</name>
<accession>A0A812Y723</accession>
<dbReference type="Proteomes" id="UP000649617">
    <property type="component" value="Unassembled WGS sequence"/>
</dbReference>
<protein>
    <submittedName>
        <fullName evidence="1">Uncharacterized protein</fullName>
    </submittedName>
</protein>